<comment type="caution">
    <text evidence="12">The sequence shown here is derived from an EMBL/GenBank/DDBJ whole genome shotgun (WGS) entry which is preliminary data.</text>
</comment>
<dbReference type="RefSeq" id="WP_233695285.1">
    <property type="nucleotide sequence ID" value="NZ_JAJNBZ010000001.1"/>
</dbReference>
<dbReference type="PRINTS" id="PR00344">
    <property type="entry name" value="BCTRLSENSOR"/>
</dbReference>
<evidence type="ECO:0000313" key="12">
    <source>
        <dbReference type="EMBL" id="MCE5167741.1"/>
    </source>
</evidence>
<feature type="transmembrane region" description="Helical" evidence="10">
    <location>
        <begin position="12"/>
        <end position="34"/>
    </location>
</feature>
<evidence type="ECO:0000256" key="10">
    <source>
        <dbReference type="SAM" id="Phobius"/>
    </source>
</evidence>
<evidence type="ECO:0000313" key="13">
    <source>
        <dbReference type="Proteomes" id="UP001199916"/>
    </source>
</evidence>
<dbReference type="InterPro" id="IPR050351">
    <property type="entry name" value="BphY/WalK/GraS-like"/>
</dbReference>
<dbReference type="PANTHER" id="PTHR45453:SF1">
    <property type="entry name" value="PHOSPHATE REGULON SENSOR PROTEIN PHOR"/>
    <property type="match status" value="1"/>
</dbReference>
<evidence type="ECO:0000256" key="6">
    <source>
        <dbReference type="ARBA" id="ARBA00022741"/>
    </source>
</evidence>
<keyword evidence="13" id="KW-1185">Reference proteome</keyword>
<comment type="subcellular location">
    <subcellularLocation>
        <location evidence="2">Membrane</location>
    </subcellularLocation>
</comment>
<gene>
    <name evidence="12" type="ORF">LQV63_00210</name>
</gene>
<dbReference type="EC" id="2.7.13.3" evidence="3"/>
<feature type="domain" description="Histidine kinase" evidence="11">
    <location>
        <begin position="366"/>
        <end position="584"/>
    </location>
</feature>
<keyword evidence="10" id="KW-0472">Membrane</keyword>
<evidence type="ECO:0000256" key="5">
    <source>
        <dbReference type="ARBA" id="ARBA00022679"/>
    </source>
</evidence>
<dbReference type="EMBL" id="JAJNBZ010000001">
    <property type="protein sequence ID" value="MCE5167741.1"/>
    <property type="molecule type" value="Genomic_DNA"/>
</dbReference>
<dbReference type="InterPro" id="IPR036890">
    <property type="entry name" value="HATPase_C_sf"/>
</dbReference>
<keyword evidence="10" id="KW-1133">Transmembrane helix</keyword>
<organism evidence="12 13">
    <name type="scientific">Paenibacillus profundus</name>
    <dbReference type="NCBI Taxonomy" id="1173085"/>
    <lineage>
        <taxon>Bacteria</taxon>
        <taxon>Bacillati</taxon>
        <taxon>Bacillota</taxon>
        <taxon>Bacilli</taxon>
        <taxon>Bacillales</taxon>
        <taxon>Paenibacillaceae</taxon>
        <taxon>Paenibacillus</taxon>
    </lineage>
</organism>
<dbReference type="SUPFAM" id="SSF47384">
    <property type="entry name" value="Homodimeric domain of signal transducing histidine kinase"/>
    <property type="match status" value="1"/>
</dbReference>
<sequence length="594" mass="68003">MKTSRRLAWHYGWQWLVVGAVLLCTVFAAFLWVADRMIALDLNRSFARHGPNQVSESLSMDLHGNVRWDDELQDQVRASGGWMQLIDEEGNVLKSFETPSDVPTHYSAGEVAAYAQGKSPFPYDLYIYIKQLDNRAVTLLYGVNPKDERLLETWLAARSGDTGDGADALETMLEKHQAWVQRLDADGMELASWNKPEDAPNRYSLQDIVMQTMYEERYGQRVAYRYDTASRETWLLHMPFSPSVPGVKAAGFTIESYDQLFVIAIAGTVAFMLFVFIMMAWWQSSRLARPLQHVMKWTESISSGHYEEPVNTRGIPHSERKNGKLKRNYRIYGDIMQSLQQMALRLKSADEERIRHETYREEWLAGLSHDLKTPLASIIGYAHLLSAKEYAWEPEEASEFVNIMKQKAEMMDDLIQDLNLTYQLQSGSLPLQRELIDIRHWLTETLQDIFVLPQLSEAEFETFFPEQEVLFKIDTRYFRRMVDNVCMNAFLHNPPGTKLKVELMTEDNKLTLSFTDNGKGMDANTLKRLFTRYYRGRTTDETAKGSGLGLAITKQLVEAHGGSVEASSTLGGGTLIAFHFLLEVVQHELIDSQM</sequence>
<evidence type="ECO:0000256" key="9">
    <source>
        <dbReference type="ARBA" id="ARBA00023012"/>
    </source>
</evidence>
<dbReference type="SMART" id="SM00388">
    <property type="entry name" value="HisKA"/>
    <property type="match status" value="1"/>
</dbReference>
<evidence type="ECO:0000256" key="1">
    <source>
        <dbReference type="ARBA" id="ARBA00000085"/>
    </source>
</evidence>
<keyword evidence="8" id="KW-0067">ATP-binding</keyword>
<dbReference type="InterPro" id="IPR003661">
    <property type="entry name" value="HisK_dim/P_dom"/>
</dbReference>
<evidence type="ECO:0000256" key="3">
    <source>
        <dbReference type="ARBA" id="ARBA00012438"/>
    </source>
</evidence>
<dbReference type="PROSITE" id="PS50109">
    <property type="entry name" value="HIS_KIN"/>
    <property type="match status" value="1"/>
</dbReference>
<keyword evidence="7 12" id="KW-0418">Kinase</keyword>
<dbReference type="GO" id="GO:0016301">
    <property type="term" value="F:kinase activity"/>
    <property type="evidence" value="ECO:0007669"/>
    <property type="project" value="UniProtKB-KW"/>
</dbReference>
<keyword evidence="10" id="KW-0812">Transmembrane</keyword>
<keyword evidence="6" id="KW-0547">Nucleotide-binding</keyword>
<feature type="transmembrane region" description="Helical" evidence="10">
    <location>
        <begin position="260"/>
        <end position="282"/>
    </location>
</feature>
<evidence type="ECO:0000256" key="7">
    <source>
        <dbReference type="ARBA" id="ARBA00022777"/>
    </source>
</evidence>
<comment type="catalytic activity">
    <reaction evidence="1">
        <text>ATP + protein L-histidine = ADP + protein N-phospho-L-histidine.</text>
        <dbReference type="EC" id="2.7.13.3"/>
    </reaction>
</comment>
<dbReference type="Proteomes" id="UP001199916">
    <property type="component" value="Unassembled WGS sequence"/>
</dbReference>
<evidence type="ECO:0000256" key="4">
    <source>
        <dbReference type="ARBA" id="ARBA00022553"/>
    </source>
</evidence>
<dbReference type="SUPFAM" id="SSF55874">
    <property type="entry name" value="ATPase domain of HSP90 chaperone/DNA topoisomerase II/histidine kinase"/>
    <property type="match status" value="1"/>
</dbReference>
<dbReference type="SMART" id="SM00387">
    <property type="entry name" value="HATPase_c"/>
    <property type="match status" value="1"/>
</dbReference>
<protein>
    <recommendedName>
        <fullName evidence="3">histidine kinase</fullName>
        <ecNumber evidence="3">2.7.13.3</ecNumber>
    </recommendedName>
</protein>
<dbReference type="CDD" id="cd00075">
    <property type="entry name" value="HATPase"/>
    <property type="match status" value="1"/>
</dbReference>
<evidence type="ECO:0000256" key="2">
    <source>
        <dbReference type="ARBA" id="ARBA00004370"/>
    </source>
</evidence>
<dbReference type="Pfam" id="PF00512">
    <property type="entry name" value="HisKA"/>
    <property type="match status" value="1"/>
</dbReference>
<accession>A0ABS8Y7U2</accession>
<keyword evidence="9" id="KW-0902">Two-component regulatory system</keyword>
<proteinExistence type="predicted"/>
<evidence type="ECO:0000259" key="11">
    <source>
        <dbReference type="PROSITE" id="PS50109"/>
    </source>
</evidence>
<dbReference type="Pfam" id="PF02518">
    <property type="entry name" value="HATPase_c"/>
    <property type="match status" value="1"/>
</dbReference>
<dbReference type="InterPro" id="IPR004358">
    <property type="entry name" value="Sig_transdc_His_kin-like_C"/>
</dbReference>
<dbReference type="InterPro" id="IPR005467">
    <property type="entry name" value="His_kinase_dom"/>
</dbReference>
<reference evidence="12 13" key="1">
    <citation type="submission" date="2021-11" db="EMBL/GenBank/DDBJ databases">
        <title>Draft genome sequence of Paenibacillus profundus YoMME, a new Gram-positive bacteria with exoelectrogenic properties.</title>
        <authorList>
            <person name="Hubenova Y."/>
            <person name="Hubenova E."/>
            <person name="Manasiev Y."/>
            <person name="Peykov S."/>
            <person name="Mitov M."/>
        </authorList>
    </citation>
    <scope>NUCLEOTIDE SEQUENCE [LARGE SCALE GENOMIC DNA]</scope>
    <source>
        <strain evidence="12 13">YoMME</strain>
    </source>
</reference>
<evidence type="ECO:0000256" key="8">
    <source>
        <dbReference type="ARBA" id="ARBA00022840"/>
    </source>
</evidence>
<name>A0ABS8Y7U2_9BACL</name>
<dbReference type="Gene3D" id="6.10.340.10">
    <property type="match status" value="1"/>
</dbReference>
<dbReference type="Gene3D" id="1.10.287.130">
    <property type="match status" value="1"/>
</dbReference>
<keyword evidence="5" id="KW-0808">Transferase</keyword>
<dbReference type="InterPro" id="IPR003594">
    <property type="entry name" value="HATPase_dom"/>
</dbReference>
<dbReference type="PANTHER" id="PTHR45453">
    <property type="entry name" value="PHOSPHATE REGULON SENSOR PROTEIN PHOR"/>
    <property type="match status" value="1"/>
</dbReference>
<dbReference type="InterPro" id="IPR036097">
    <property type="entry name" value="HisK_dim/P_sf"/>
</dbReference>
<dbReference type="CDD" id="cd00082">
    <property type="entry name" value="HisKA"/>
    <property type="match status" value="1"/>
</dbReference>
<keyword evidence="4" id="KW-0597">Phosphoprotein</keyword>
<dbReference type="Gene3D" id="3.30.565.10">
    <property type="entry name" value="Histidine kinase-like ATPase, C-terminal domain"/>
    <property type="match status" value="1"/>
</dbReference>